<dbReference type="PANTHER" id="PTHR45527:SF1">
    <property type="entry name" value="FATTY ACID SYNTHASE"/>
    <property type="match status" value="1"/>
</dbReference>
<dbReference type="SUPFAM" id="SSF52777">
    <property type="entry name" value="CoA-dependent acyltransferases"/>
    <property type="match status" value="1"/>
</dbReference>
<evidence type="ECO:0000313" key="3">
    <source>
        <dbReference type="EMBL" id="KIO03598.1"/>
    </source>
</evidence>
<dbReference type="GO" id="GO:0031177">
    <property type="term" value="F:phosphopantetheine binding"/>
    <property type="evidence" value="ECO:0007669"/>
    <property type="project" value="TreeGrafter"/>
</dbReference>
<dbReference type="Gene3D" id="3.30.559.30">
    <property type="entry name" value="Nonribosomal peptide synthetase, condensation domain"/>
    <property type="match status" value="1"/>
</dbReference>
<feature type="domain" description="AMP-dependent synthetase/ligase" evidence="2">
    <location>
        <begin position="261"/>
        <end position="610"/>
    </location>
</feature>
<dbReference type="InterPro" id="IPR020845">
    <property type="entry name" value="AMP-binding_CS"/>
</dbReference>
<dbReference type="InterPro" id="IPR042099">
    <property type="entry name" value="ANL_N_sf"/>
</dbReference>
<keyword evidence="4" id="KW-1185">Reference proteome</keyword>
<dbReference type="Proteomes" id="UP000054217">
    <property type="component" value="Unassembled WGS sequence"/>
</dbReference>
<dbReference type="AlphaFoldDB" id="A0A0C3J3E4"/>
<evidence type="ECO:0000313" key="4">
    <source>
        <dbReference type="Proteomes" id="UP000054217"/>
    </source>
</evidence>
<name>A0A0C3J3E4_PISTI</name>
<dbReference type="OrthoDB" id="2642253at2759"/>
<gene>
    <name evidence="3" type="ORF">M404DRAFT_1001095</name>
</gene>
<dbReference type="HOGENOM" id="CLU_000022_2_4_1"/>
<evidence type="ECO:0000256" key="1">
    <source>
        <dbReference type="ARBA" id="ARBA00023268"/>
    </source>
</evidence>
<dbReference type="Gene3D" id="3.40.50.12780">
    <property type="entry name" value="N-terminal domain of ligase-like"/>
    <property type="match status" value="1"/>
</dbReference>
<dbReference type="GO" id="GO:0005737">
    <property type="term" value="C:cytoplasm"/>
    <property type="evidence" value="ECO:0007669"/>
    <property type="project" value="TreeGrafter"/>
</dbReference>
<reference evidence="4" key="2">
    <citation type="submission" date="2015-01" db="EMBL/GenBank/DDBJ databases">
        <title>Evolutionary Origins and Diversification of the Mycorrhizal Mutualists.</title>
        <authorList>
            <consortium name="DOE Joint Genome Institute"/>
            <consortium name="Mycorrhizal Genomics Consortium"/>
            <person name="Kohler A."/>
            <person name="Kuo A."/>
            <person name="Nagy L.G."/>
            <person name="Floudas D."/>
            <person name="Copeland A."/>
            <person name="Barry K.W."/>
            <person name="Cichocki N."/>
            <person name="Veneault-Fourrey C."/>
            <person name="LaButti K."/>
            <person name="Lindquist E.A."/>
            <person name="Lipzen A."/>
            <person name="Lundell T."/>
            <person name="Morin E."/>
            <person name="Murat C."/>
            <person name="Riley R."/>
            <person name="Ohm R."/>
            <person name="Sun H."/>
            <person name="Tunlid A."/>
            <person name="Henrissat B."/>
            <person name="Grigoriev I.V."/>
            <person name="Hibbett D.S."/>
            <person name="Martin F."/>
        </authorList>
    </citation>
    <scope>NUCLEOTIDE SEQUENCE [LARGE SCALE GENOMIC DNA]</scope>
    <source>
        <strain evidence="4">Marx 270</strain>
    </source>
</reference>
<keyword evidence="1" id="KW-0511">Multifunctional enzyme</keyword>
<reference evidence="3 4" key="1">
    <citation type="submission" date="2014-04" db="EMBL/GenBank/DDBJ databases">
        <authorList>
            <consortium name="DOE Joint Genome Institute"/>
            <person name="Kuo A."/>
            <person name="Kohler A."/>
            <person name="Costa M.D."/>
            <person name="Nagy L.G."/>
            <person name="Floudas D."/>
            <person name="Copeland A."/>
            <person name="Barry K.W."/>
            <person name="Cichocki N."/>
            <person name="Veneault-Fourrey C."/>
            <person name="LaButti K."/>
            <person name="Lindquist E.A."/>
            <person name="Lipzen A."/>
            <person name="Lundell T."/>
            <person name="Morin E."/>
            <person name="Murat C."/>
            <person name="Sun H."/>
            <person name="Tunlid A."/>
            <person name="Henrissat B."/>
            <person name="Grigoriev I.V."/>
            <person name="Hibbett D.S."/>
            <person name="Martin F."/>
            <person name="Nordberg H.P."/>
            <person name="Cantor M.N."/>
            <person name="Hua S.X."/>
        </authorList>
    </citation>
    <scope>NUCLEOTIDE SEQUENCE [LARGE SCALE GENOMIC DNA]</scope>
    <source>
        <strain evidence="3 4">Marx 270</strain>
    </source>
</reference>
<dbReference type="Pfam" id="PF00501">
    <property type="entry name" value="AMP-binding"/>
    <property type="match status" value="1"/>
</dbReference>
<dbReference type="InterPro" id="IPR000873">
    <property type="entry name" value="AMP-dep_synth/lig_dom"/>
</dbReference>
<dbReference type="InParanoid" id="A0A0C3J3E4"/>
<dbReference type="STRING" id="870435.A0A0C3J3E4"/>
<protein>
    <recommendedName>
        <fullName evidence="2">AMP-dependent synthetase/ligase domain-containing protein</fullName>
    </recommendedName>
</protein>
<dbReference type="PANTHER" id="PTHR45527">
    <property type="entry name" value="NONRIBOSOMAL PEPTIDE SYNTHETASE"/>
    <property type="match status" value="1"/>
</dbReference>
<dbReference type="SUPFAM" id="SSF56801">
    <property type="entry name" value="Acetyl-CoA synthetase-like"/>
    <property type="match status" value="1"/>
</dbReference>
<evidence type="ECO:0000259" key="2">
    <source>
        <dbReference type="Pfam" id="PF00501"/>
    </source>
</evidence>
<dbReference type="GO" id="GO:0043041">
    <property type="term" value="P:amino acid activation for nonribosomal peptide biosynthetic process"/>
    <property type="evidence" value="ECO:0007669"/>
    <property type="project" value="TreeGrafter"/>
</dbReference>
<dbReference type="PROSITE" id="PS00455">
    <property type="entry name" value="AMP_BINDING"/>
    <property type="match status" value="1"/>
</dbReference>
<accession>A0A0C3J3E4</accession>
<sequence>MITSHLCADSERYWHTLLSDFDSVPLTERVRAPSASASICITKSSSDLEHPALERMKHDDIRLTLLYAWAVVLSQHAGTNDVLVAEVLPGIAFVPRRVQFASTSPAREQLSTQLAQDTIHASVAWEVSRSVIEIDEVIHSVVEILEEPGFSLFSLSQRSHFRSYDTPLDLTLSYTPSRLFTFTLRFNTSAFDAQDVQYILDHLILAFEQLVVNPSLSGAEVNMMTANERAFVQELPSIVKINCLAEPENPARYSYVYDLLARRALTHPDNVAVECDGRVVYTYAGLDAASNQCARYLKDVLSVRPGDIVLLFLTQSPTAIVLLYAILKVGAAYLAVDIDMPAIPFHQTVDMTNCSLFLTVTSLEERLRTMSRGQTIVSIDTMMEKWCHLDSTWQPDLFPIGNPKNTLAYLSFTSGSTGPPKKCMTSHSNLVHWIVEAAPAFGRTMETRQLMAHELYWDGSIEEIFLMHYVGGSVCIAMVPEIIFHIHEALVATKANSITLSPTQGMQLHPADYPFLKLVVFTGETLTQFVREKWLGEGRTLLNAFGPSESICAFTVEVPVRSSASNNTPVGFSIGGQTRLYVLGSDMKFVPVGCVGEIFVSGPTVGLGYLGDPEATARSFLMDPFRTEFRMYRTGDFGRVNHEGRLYLTGRRDSQVQLNAYRIELGEIEAALHAAESKWSIAVEVVTYNEEPRIASFLAPRFVSGSHSLKLQITDDAKAEILRLMSFIQPRLLKVCYPELWIPLDALPCTLSGKLNRKCLREFFHGLSPSTQNELAMLSTAPKHDACSAAQVACRLGTGISEGLT</sequence>
<proteinExistence type="predicted"/>
<dbReference type="InterPro" id="IPR045851">
    <property type="entry name" value="AMP-bd_C_sf"/>
</dbReference>
<dbReference type="EMBL" id="KN831975">
    <property type="protein sequence ID" value="KIO03598.1"/>
    <property type="molecule type" value="Genomic_DNA"/>
</dbReference>
<organism evidence="3 4">
    <name type="scientific">Pisolithus tinctorius Marx 270</name>
    <dbReference type="NCBI Taxonomy" id="870435"/>
    <lineage>
        <taxon>Eukaryota</taxon>
        <taxon>Fungi</taxon>
        <taxon>Dikarya</taxon>
        <taxon>Basidiomycota</taxon>
        <taxon>Agaricomycotina</taxon>
        <taxon>Agaricomycetes</taxon>
        <taxon>Agaricomycetidae</taxon>
        <taxon>Boletales</taxon>
        <taxon>Sclerodermatineae</taxon>
        <taxon>Pisolithaceae</taxon>
        <taxon>Pisolithus</taxon>
    </lineage>
</organism>
<dbReference type="Gene3D" id="3.30.300.30">
    <property type="match status" value="1"/>
</dbReference>
<dbReference type="GO" id="GO:0044550">
    <property type="term" value="P:secondary metabolite biosynthetic process"/>
    <property type="evidence" value="ECO:0007669"/>
    <property type="project" value="TreeGrafter"/>
</dbReference>